<reference evidence="1" key="2">
    <citation type="submission" date="2025-08" db="UniProtKB">
        <authorList>
            <consortium name="Ensembl"/>
        </authorList>
    </citation>
    <scope>IDENTIFICATION</scope>
</reference>
<dbReference type="Ensembl" id="ENSSSUT00005000969.1">
    <property type="protein sequence ID" value="ENSSSUP00005000813.1"/>
    <property type="gene ID" value="ENSSSUG00005000578.1"/>
</dbReference>
<organism evidence="1 2">
    <name type="scientific">Suricata suricatta</name>
    <name type="common">Meerkat</name>
    <dbReference type="NCBI Taxonomy" id="37032"/>
    <lineage>
        <taxon>Eukaryota</taxon>
        <taxon>Metazoa</taxon>
        <taxon>Chordata</taxon>
        <taxon>Craniata</taxon>
        <taxon>Vertebrata</taxon>
        <taxon>Euteleostomi</taxon>
        <taxon>Mammalia</taxon>
        <taxon>Eutheria</taxon>
        <taxon>Laurasiatheria</taxon>
        <taxon>Carnivora</taxon>
        <taxon>Feliformia</taxon>
        <taxon>Herpestidae</taxon>
        <taxon>Suricata</taxon>
    </lineage>
</organism>
<keyword evidence="2" id="KW-1185">Reference proteome</keyword>
<dbReference type="AlphaFoldDB" id="A0A673SNK1"/>
<reference evidence="1 2" key="1">
    <citation type="submission" date="2019-05" db="EMBL/GenBank/DDBJ databases">
        <title>A Chromosome-scale Meerkat (S. suricatta) Genome Assembly.</title>
        <authorList>
            <person name="Dudchenko O."/>
            <person name="Lieberman Aiden E."/>
            <person name="Tung J."/>
            <person name="Barreiro L.B."/>
            <person name="Clutton-Brock T.H."/>
        </authorList>
    </citation>
    <scope>NUCLEOTIDE SEQUENCE [LARGE SCALE GENOMIC DNA]</scope>
</reference>
<accession>A0A673SNK1</accession>
<evidence type="ECO:0000313" key="1">
    <source>
        <dbReference type="Ensembl" id="ENSSSUP00005000813.1"/>
    </source>
</evidence>
<dbReference type="Proteomes" id="UP000472268">
    <property type="component" value="Chromosome 1"/>
</dbReference>
<evidence type="ECO:0000313" key="2">
    <source>
        <dbReference type="Proteomes" id="UP000472268"/>
    </source>
</evidence>
<reference evidence="1" key="3">
    <citation type="submission" date="2025-09" db="UniProtKB">
        <authorList>
            <consortium name="Ensembl"/>
        </authorList>
    </citation>
    <scope>IDENTIFICATION</scope>
</reference>
<protein>
    <submittedName>
        <fullName evidence="1">Uncharacterized protein</fullName>
    </submittedName>
</protein>
<proteinExistence type="predicted"/>
<sequence length="66" mass="7760">MKAVYNWPTPNIILKIFKAFPLRLGTRQECPLFLLLFSIVLEIQARAIRQEKEIKKTIETIKYLGI</sequence>
<name>A0A673SNK1_SURSU</name>